<dbReference type="InterPro" id="IPR050741">
    <property type="entry name" value="Acyl-CoA_dehydrogenase"/>
</dbReference>
<feature type="domain" description="Acyl-CoA dehydrogenase/oxidase N-terminal" evidence="3">
    <location>
        <begin position="7"/>
        <end position="87"/>
    </location>
</feature>
<evidence type="ECO:0000313" key="6">
    <source>
        <dbReference type="Proteomes" id="UP000809587"/>
    </source>
</evidence>
<dbReference type="Gene3D" id="1.10.540.10">
    <property type="entry name" value="Acyl-CoA dehydrogenase/oxidase, N-terminal domain"/>
    <property type="match status" value="1"/>
</dbReference>
<evidence type="ECO:0000256" key="2">
    <source>
        <dbReference type="ARBA" id="ARBA00049661"/>
    </source>
</evidence>
<evidence type="ECO:0000313" key="5">
    <source>
        <dbReference type="EMBL" id="MBM7086282.1"/>
    </source>
</evidence>
<evidence type="ECO:0000256" key="1">
    <source>
        <dbReference type="ARBA" id="ARBA00023002"/>
    </source>
</evidence>
<dbReference type="RefSeq" id="WP_204961474.1">
    <property type="nucleotide sequence ID" value="NZ_JAFEUO010000009.1"/>
</dbReference>
<gene>
    <name evidence="5" type="ORF">JQN84_27520</name>
</gene>
<dbReference type="InterPro" id="IPR036250">
    <property type="entry name" value="AcylCo_DH-like_C"/>
</dbReference>
<organism evidence="5 6">
    <name type="scientific">Micromonospora humidisoli</name>
    <dbReference type="NCBI Taxonomy" id="2807622"/>
    <lineage>
        <taxon>Bacteria</taxon>
        <taxon>Bacillati</taxon>
        <taxon>Actinomycetota</taxon>
        <taxon>Actinomycetes</taxon>
        <taxon>Micromonosporales</taxon>
        <taxon>Micromonosporaceae</taxon>
        <taxon>Micromonospora</taxon>
    </lineage>
</organism>
<feature type="domain" description="Acyl-CoA dehydrogenase C-terminal" evidence="4">
    <location>
        <begin position="241"/>
        <end position="369"/>
    </location>
</feature>
<dbReference type="SUPFAM" id="SSF47203">
    <property type="entry name" value="Acyl-CoA dehydrogenase C-terminal domain-like"/>
    <property type="match status" value="1"/>
</dbReference>
<dbReference type="InterPro" id="IPR037069">
    <property type="entry name" value="AcylCoA_DH/ox_N_sf"/>
</dbReference>
<name>A0ABS2JIB7_9ACTN</name>
<dbReference type="InterPro" id="IPR009100">
    <property type="entry name" value="AcylCoA_DH/oxidase_NM_dom_sf"/>
</dbReference>
<evidence type="ECO:0000259" key="3">
    <source>
        <dbReference type="Pfam" id="PF02771"/>
    </source>
</evidence>
<accession>A0ABS2JIB7</accession>
<protein>
    <submittedName>
        <fullName evidence="5">Acyl-CoA dehydrogenase family protein</fullName>
    </submittedName>
</protein>
<keyword evidence="1" id="KW-0560">Oxidoreductase</keyword>
<keyword evidence="6" id="KW-1185">Reference proteome</keyword>
<dbReference type="PANTHER" id="PTHR48083">
    <property type="entry name" value="MEDIUM-CHAIN SPECIFIC ACYL-COA DEHYDROGENASE, MITOCHONDRIAL-RELATED"/>
    <property type="match status" value="1"/>
</dbReference>
<comment type="caution">
    <text evidence="5">The sequence shown here is derived from an EMBL/GenBank/DDBJ whole genome shotgun (WGS) entry which is preliminary data.</text>
</comment>
<dbReference type="Pfam" id="PF02771">
    <property type="entry name" value="Acyl-CoA_dh_N"/>
    <property type="match status" value="1"/>
</dbReference>
<reference evidence="5 6" key="1">
    <citation type="submission" date="2021-02" db="EMBL/GenBank/DDBJ databases">
        <authorList>
            <person name="Lee D.-H."/>
        </authorList>
    </citation>
    <scope>NUCLEOTIDE SEQUENCE [LARGE SCALE GENOMIC DNA]</scope>
    <source>
        <strain evidence="5 6">MMS20-R2-29</strain>
    </source>
</reference>
<dbReference type="Gene3D" id="1.20.140.10">
    <property type="entry name" value="Butyryl-CoA Dehydrogenase, subunit A, domain 3"/>
    <property type="match status" value="1"/>
</dbReference>
<dbReference type="Gene3D" id="2.40.110.10">
    <property type="entry name" value="Butyryl-CoA Dehydrogenase, subunit A, domain 2"/>
    <property type="match status" value="1"/>
</dbReference>
<sequence>MTGSETESTAVRDAVRTIVPRLRDNGTQAEEQRWIPDENIALLEKAGVFRVGVPKRFGGIEASLAEQFAIVTEISRGCASTGWVAAAWMEGAWVASLYPDEVQADIYASGAVRISGGLAPTAMFTEVEDGFLLNGSWGFNTGCRGADWNFVAGVRELPDGEMEPLYALVPMDKFEIADDWHVSAAAGTGSFTTSATDVHVPRQYVASAEELVTGTTGGRSNVGATGRNYGLITYVAALSIAVYVGAAQGAYDTFVERLPGKPIAYTNWTDAREHPLVQLKVAAAANAITAAQALAAGFVKRLQQRADAGEHPSVEDSVTVRGQGGFALRLLKDAVEDLHDVSSASSLVRSLPFQRFYRDLEGLSRHGMMTPNTNLELHGRLLLGLDPDTLFL</sequence>
<dbReference type="InterPro" id="IPR013786">
    <property type="entry name" value="AcylCoA_DH/ox_N"/>
</dbReference>
<dbReference type="SUPFAM" id="SSF56645">
    <property type="entry name" value="Acyl-CoA dehydrogenase NM domain-like"/>
    <property type="match status" value="1"/>
</dbReference>
<dbReference type="Proteomes" id="UP000809587">
    <property type="component" value="Unassembled WGS sequence"/>
</dbReference>
<comment type="similarity">
    <text evidence="2">Belongs to the HpaH/HsaA monooxygenase family.</text>
</comment>
<dbReference type="InterPro" id="IPR046373">
    <property type="entry name" value="Acyl-CoA_Oxase/DH_mid-dom_sf"/>
</dbReference>
<proteinExistence type="inferred from homology"/>
<dbReference type="InterPro" id="IPR013107">
    <property type="entry name" value="Acyl-CoA_DH_C"/>
</dbReference>
<dbReference type="PANTHER" id="PTHR48083:SF19">
    <property type="entry name" value="FLAVIN-DEPENDENT MONOOXYGENASE, OXYGENASE SUBUNIT HSAA"/>
    <property type="match status" value="1"/>
</dbReference>
<evidence type="ECO:0000259" key="4">
    <source>
        <dbReference type="Pfam" id="PF08028"/>
    </source>
</evidence>
<dbReference type="EMBL" id="JAFEUO010000009">
    <property type="protein sequence ID" value="MBM7086282.1"/>
    <property type="molecule type" value="Genomic_DNA"/>
</dbReference>
<dbReference type="Pfam" id="PF08028">
    <property type="entry name" value="Acyl-CoA_dh_2"/>
    <property type="match status" value="1"/>
</dbReference>
<dbReference type="PIRSF" id="PIRSF016578">
    <property type="entry name" value="HsaA"/>
    <property type="match status" value="1"/>
</dbReference>